<keyword evidence="7" id="KW-1185">Reference proteome</keyword>
<dbReference type="GO" id="GO:0016042">
    <property type="term" value="P:lipid catabolic process"/>
    <property type="evidence" value="ECO:0007669"/>
    <property type="project" value="UniProtKB-UniRule"/>
</dbReference>
<feature type="active site" description="Nucleophile" evidence="4">
    <location>
        <position position="96"/>
    </location>
</feature>
<dbReference type="SUPFAM" id="SSF52151">
    <property type="entry name" value="FabD/lysophospholipase-like"/>
    <property type="match status" value="1"/>
</dbReference>
<evidence type="ECO:0000256" key="1">
    <source>
        <dbReference type="ARBA" id="ARBA00022801"/>
    </source>
</evidence>
<comment type="caution">
    <text evidence="4">Lacks conserved residue(s) required for the propagation of feature annotation.</text>
</comment>
<proteinExistence type="predicted"/>
<gene>
    <name evidence="6" type="ORF">B5F75_06290</name>
</gene>
<dbReference type="Pfam" id="PF01734">
    <property type="entry name" value="Patatin"/>
    <property type="match status" value="1"/>
</dbReference>
<keyword evidence="1 4" id="KW-0378">Hydrolase</keyword>
<dbReference type="GO" id="GO:0016787">
    <property type="term" value="F:hydrolase activity"/>
    <property type="evidence" value="ECO:0007669"/>
    <property type="project" value="UniProtKB-UniRule"/>
</dbReference>
<dbReference type="Gene3D" id="3.40.1090.10">
    <property type="entry name" value="Cytosolic phospholipase A2 catalytic domain"/>
    <property type="match status" value="1"/>
</dbReference>
<feature type="short sequence motif" description="DGA/G" evidence="4">
    <location>
        <begin position="216"/>
        <end position="218"/>
    </location>
</feature>
<dbReference type="EMBL" id="NFJD01000004">
    <property type="protein sequence ID" value="OUO56224.1"/>
    <property type="molecule type" value="Genomic_DNA"/>
</dbReference>
<evidence type="ECO:0000259" key="5">
    <source>
        <dbReference type="PROSITE" id="PS51635"/>
    </source>
</evidence>
<feature type="domain" description="PNPLA" evidence="5">
    <location>
        <begin position="63"/>
        <end position="229"/>
    </location>
</feature>
<dbReference type="PANTHER" id="PTHR14226:SF76">
    <property type="entry name" value="NTE FAMILY PROTEIN RSSA"/>
    <property type="match status" value="1"/>
</dbReference>
<comment type="caution">
    <text evidence="6">The sequence shown here is derived from an EMBL/GenBank/DDBJ whole genome shotgun (WGS) entry which is preliminary data.</text>
</comment>
<accession>A0A1Y4DAG8</accession>
<evidence type="ECO:0000256" key="4">
    <source>
        <dbReference type="PROSITE-ProRule" id="PRU01161"/>
    </source>
</evidence>
<evidence type="ECO:0000256" key="3">
    <source>
        <dbReference type="ARBA" id="ARBA00023098"/>
    </source>
</evidence>
<feature type="active site" description="Proton acceptor" evidence="4">
    <location>
        <position position="216"/>
    </location>
</feature>
<evidence type="ECO:0000313" key="6">
    <source>
        <dbReference type="EMBL" id="OUO56224.1"/>
    </source>
</evidence>
<keyword evidence="2 4" id="KW-0442">Lipid degradation</keyword>
<feature type="short sequence motif" description="GXSXG" evidence="4">
    <location>
        <begin position="94"/>
        <end position="98"/>
    </location>
</feature>
<dbReference type="AlphaFoldDB" id="A0A1Y4DAG8"/>
<organism evidence="6 7">
    <name type="scientific">Candidatus Avelusimicrobium gallicola</name>
    <dbReference type="NCBI Taxonomy" id="2562704"/>
    <lineage>
        <taxon>Bacteria</taxon>
        <taxon>Pseudomonadati</taxon>
        <taxon>Elusimicrobiota</taxon>
        <taxon>Elusimicrobia</taxon>
        <taxon>Elusimicrobiales</taxon>
        <taxon>Elusimicrobiaceae</taxon>
        <taxon>Candidatus Avelusimicrobium</taxon>
    </lineage>
</organism>
<evidence type="ECO:0000256" key="2">
    <source>
        <dbReference type="ARBA" id="ARBA00022963"/>
    </source>
</evidence>
<evidence type="ECO:0000313" key="7">
    <source>
        <dbReference type="Proteomes" id="UP000196368"/>
    </source>
</evidence>
<dbReference type="PANTHER" id="PTHR14226">
    <property type="entry name" value="NEUROPATHY TARGET ESTERASE/SWISS CHEESE D.MELANOGASTER"/>
    <property type="match status" value="1"/>
</dbReference>
<sequence>MGHWPGFIMHTLLRRMFYAVLMGLIFACPAGALPIQTDDEILRDFMWSRFTSLPQQQRPKIGLALSAGGVRGFAHVGVLEVLDNAGVPIDMLAGTSMGSVVGSLYAAGLPTEKLWEISDHMSFEQITPDFNVMGLFRFLFAQKLPSSANLVNFFHEQIGDMRFEDLKTPFTCSAMDIKTGERVVFNSGPLAIAVRASMNIPGVFEPVQYRHRALVDGAVVDYLPVESVKLMGADYIIASVTPPDFASTTPQSVAAYLLRVGDVRGAAMIEESSQKANFVLTNRVLDTGTLELDKLHKAGEVGIKEANRHLGELQEDILLFTLPYVFKP</sequence>
<name>A0A1Y4DAG8_9BACT</name>
<dbReference type="PROSITE" id="PS51635">
    <property type="entry name" value="PNPLA"/>
    <property type="match status" value="1"/>
</dbReference>
<protein>
    <recommendedName>
        <fullName evidence="5">PNPLA domain-containing protein</fullName>
    </recommendedName>
</protein>
<dbReference type="CDD" id="cd07205">
    <property type="entry name" value="Pat_PNPLA6_PNPLA7_NTE1_like"/>
    <property type="match status" value="1"/>
</dbReference>
<reference evidence="7" key="1">
    <citation type="submission" date="2017-04" db="EMBL/GenBank/DDBJ databases">
        <title>Function of individual gut microbiota members based on whole genome sequencing of pure cultures obtained from chicken caecum.</title>
        <authorList>
            <person name="Medvecky M."/>
            <person name="Cejkova D."/>
            <person name="Polansky O."/>
            <person name="Karasova D."/>
            <person name="Kubasova T."/>
            <person name="Cizek A."/>
            <person name="Rychlik I."/>
        </authorList>
    </citation>
    <scope>NUCLEOTIDE SEQUENCE [LARGE SCALE GENOMIC DNA]</scope>
    <source>
        <strain evidence="7">An273</strain>
    </source>
</reference>
<keyword evidence="3 4" id="KW-0443">Lipid metabolism</keyword>
<dbReference type="InterPro" id="IPR002641">
    <property type="entry name" value="PNPLA_dom"/>
</dbReference>
<dbReference type="InterPro" id="IPR050301">
    <property type="entry name" value="NTE"/>
</dbReference>
<dbReference type="Proteomes" id="UP000196368">
    <property type="component" value="Unassembled WGS sequence"/>
</dbReference>
<dbReference type="InterPro" id="IPR016035">
    <property type="entry name" value="Acyl_Trfase/lysoPLipase"/>
</dbReference>